<reference evidence="8" key="2">
    <citation type="submission" date="2021-03" db="EMBL/GenBank/DDBJ databases">
        <authorList>
            <person name="Alouane T."/>
            <person name="Langin T."/>
            <person name="Bonhomme L."/>
        </authorList>
    </citation>
    <scope>NUCLEOTIDE SEQUENCE</scope>
    <source>
        <strain evidence="8">MDC_Fg202</strain>
    </source>
</reference>
<keyword evidence="4" id="KW-0805">Transcription regulation</keyword>
<dbReference type="InterPro" id="IPR051243">
    <property type="entry name" value="PcG_WD-repeat"/>
</dbReference>
<evidence type="ECO:0000256" key="6">
    <source>
        <dbReference type="PROSITE-ProRule" id="PRU00221"/>
    </source>
</evidence>
<keyword evidence="2 6" id="KW-0853">WD repeat</keyword>
<organism evidence="9">
    <name type="scientific">Gibberella zeae</name>
    <name type="common">Wheat head blight fungus</name>
    <name type="synonym">Fusarium graminearum</name>
    <dbReference type="NCBI Taxonomy" id="5518"/>
    <lineage>
        <taxon>Eukaryota</taxon>
        <taxon>Fungi</taxon>
        <taxon>Dikarya</taxon>
        <taxon>Ascomycota</taxon>
        <taxon>Pezizomycotina</taxon>
        <taxon>Sordariomycetes</taxon>
        <taxon>Hypocreomycetidae</taxon>
        <taxon>Hypocreales</taxon>
        <taxon>Nectriaceae</taxon>
        <taxon>Fusarium</taxon>
    </lineage>
</organism>
<feature type="region of interest" description="Disordered" evidence="7">
    <location>
        <begin position="402"/>
        <end position="441"/>
    </location>
</feature>
<evidence type="ECO:0000256" key="1">
    <source>
        <dbReference type="ARBA" id="ARBA00008075"/>
    </source>
</evidence>
<dbReference type="Pfam" id="PF00400">
    <property type="entry name" value="WD40"/>
    <property type="match status" value="1"/>
</dbReference>
<evidence type="ECO:0000256" key="5">
    <source>
        <dbReference type="ARBA" id="ARBA00023163"/>
    </source>
</evidence>
<comment type="similarity">
    <text evidence="1">Belongs to the WD repeat ESC family.</text>
</comment>
<gene>
    <name evidence="9" type="ORF">FUG_LOCUS511938</name>
    <name evidence="8" type="ORF">MDCFG202_LOCUS63541</name>
</gene>
<dbReference type="InterPro" id="IPR015943">
    <property type="entry name" value="WD40/YVTN_repeat-like_dom_sf"/>
</dbReference>
<dbReference type="PROSITE" id="PS50082">
    <property type="entry name" value="WD_REPEATS_2"/>
    <property type="match status" value="1"/>
</dbReference>
<dbReference type="SMART" id="SM00320">
    <property type="entry name" value="WD40"/>
    <property type="match status" value="4"/>
</dbReference>
<evidence type="ECO:0000256" key="4">
    <source>
        <dbReference type="ARBA" id="ARBA00023015"/>
    </source>
</evidence>
<dbReference type="SUPFAM" id="SSF50978">
    <property type="entry name" value="WD40 repeat-like"/>
    <property type="match status" value="1"/>
</dbReference>
<proteinExistence type="inferred from homology"/>
<evidence type="ECO:0000256" key="3">
    <source>
        <dbReference type="ARBA" id="ARBA00022737"/>
    </source>
</evidence>
<feature type="compositionally biased region" description="Basic and acidic residues" evidence="7">
    <location>
        <begin position="423"/>
        <end position="438"/>
    </location>
</feature>
<evidence type="ECO:0000256" key="7">
    <source>
        <dbReference type="SAM" id="MobiDB-lite"/>
    </source>
</evidence>
<name>A0A4E9EKD8_GIBZA</name>
<evidence type="ECO:0000256" key="2">
    <source>
        <dbReference type="ARBA" id="ARBA00022574"/>
    </source>
</evidence>
<evidence type="ECO:0000313" key="9">
    <source>
        <dbReference type="EMBL" id="VIO63422.1"/>
    </source>
</evidence>
<keyword evidence="3" id="KW-0677">Repeat</keyword>
<dbReference type="EMBL" id="CAAKMV010000174">
    <property type="protein sequence ID" value="VIO63422.1"/>
    <property type="molecule type" value="Genomic_DNA"/>
</dbReference>
<dbReference type="PANTHER" id="PTHR10253">
    <property type="entry name" value="POLYCOMB PROTEIN"/>
    <property type="match status" value="1"/>
</dbReference>
<feature type="compositionally biased region" description="Low complexity" evidence="7">
    <location>
        <begin position="527"/>
        <end position="548"/>
    </location>
</feature>
<protein>
    <submittedName>
        <fullName evidence="9">Uncharacterized protein</fullName>
    </submittedName>
</protein>
<feature type="repeat" description="WD" evidence="6">
    <location>
        <begin position="148"/>
        <end position="176"/>
    </location>
</feature>
<dbReference type="InterPro" id="IPR001680">
    <property type="entry name" value="WD40_rpt"/>
</dbReference>
<keyword evidence="5" id="KW-0804">Transcription</keyword>
<sequence>MAITDDNAFELPRLRSSFTLENDTEFLENDNCAEFFDVKFCPYQPLDAPPVFAAISKKHVVICTLSQTTDSNPCEVLSVIRDDDDEASACCCTWTKDPETGAPYLCIGGVDAKVKIYDVVNGKLYRCLTGHGGVRPSTPTQTYAKQDVNDLATSPANSSIIASASGDTSIRIWSLDPVHANRPCLVILAGEGHSWDLLSVASLRSSLDCLIMTAFHDTGRYLLSAAHDQIINLTKWTLPDLPTEAIQTPARVHYPHFSTSAVHSGIIDCVAFYGDCILSRACHDNVISLWRIEGFSSANPPPAESEAPTAQTTVPTNYEEASRLTRSAFVPTISPQCPSQYTMLLQFYTPNCGPQFFMRFKLHFVPDQHPVLAFCNAAGNVFFWDFERLVAYREFMEALKDPGRDKSKQLPHPSWMRQVKTRSKTDSKGRQGGGDKDVPSTFRADAIRLSEEIGDYNVETLETWASRYSQDDPHEPLKAHKTESSSANFVGRQTAWSPGGEWCVVVGSSNQALILQRWANKGSTSRASASASASASVPPSVSAQNGAV</sequence>
<dbReference type="AlphaFoldDB" id="A0A4E9EKD8"/>
<dbReference type="EMBL" id="CAJPIJ010000078">
    <property type="protein sequence ID" value="CAG1968964.1"/>
    <property type="molecule type" value="Genomic_DNA"/>
</dbReference>
<reference evidence="9" key="1">
    <citation type="submission" date="2019-04" db="EMBL/GenBank/DDBJ databases">
        <authorList>
            <person name="Melise S."/>
            <person name="Noan J."/>
            <person name="Okalmin O."/>
        </authorList>
    </citation>
    <scope>NUCLEOTIDE SEQUENCE</scope>
    <source>
        <strain evidence="9">FN9</strain>
    </source>
</reference>
<accession>A0A4E9EKD8</accession>
<dbReference type="Gene3D" id="2.130.10.10">
    <property type="entry name" value="YVTN repeat-like/Quinoprotein amine dehydrogenase"/>
    <property type="match status" value="1"/>
</dbReference>
<dbReference type="InterPro" id="IPR036322">
    <property type="entry name" value="WD40_repeat_dom_sf"/>
</dbReference>
<feature type="region of interest" description="Disordered" evidence="7">
    <location>
        <begin position="524"/>
        <end position="548"/>
    </location>
</feature>
<dbReference type="Proteomes" id="UP000746612">
    <property type="component" value="Unassembled WGS sequence"/>
</dbReference>
<evidence type="ECO:0000313" key="8">
    <source>
        <dbReference type="EMBL" id="CAG1968964.1"/>
    </source>
</evidence>